<evidence type="ECO:0000313" key="2">
    <source>
        <dbReference type="Proteomes" id="UP001162131"/>
    </source>
</evidence>
<organism evidence="1 2">
    <name type="scientific">Blepharisma stoltei</name>
    <dbReference type="NCBI Taxonomy" id="1481888"/>
    <lineage>
        <taxon>Eukaryota</taxon>
        <taxon>Sar</taxon>
        <taxon>Alveolata</taxon>
        <taxon>Ciliophora</taxon>
        <taxon>Postciliodesmatophora</taxon>
        <taxon>Heterotrichea</taxon>
        <taxon>Heterotrichida</taxon>
        <taxon>Blepharismidae</taxon>
        <taxon>Blepharisma</taxon>
    </lineage>
</organism>
<gene>
    <name evidence="1" type="ORF">BSTOLATCC_MIC1635</name>
</gene>
<accession>A0AAU9IFJ3</accession>
<name>A0AAU9IFJ3_9CILI</name>
<evidence type="ECO:0000313" key="1">
    <source>
        <dbReference type="EMBL" id="CAG9310524.1"/>
    </source>
</evidence>
<keyword evidence="2" id="KW-1185">Reference proteome</keyword>
<dbReference type="AlphaFoldDB" id="A0AAU9IFJ3"/>
<dbReference type="EMBL" id="CAJZBQ010000002">
    <property type="protein sequence ID" value="CAG9310524.1"/>
    <property type="molecule type" value="Genomic_DNA"/>
</dbReference>
<sequence length="75" mass="9016">MKIQKYCAQFIFKNFILSVTHISYEQGMWKISPHAKKNSICEACTYLRLHMWNFFLVCQEFSHIPCIVRNICNRL</sequence>
<dbReference type="Proteomes" id="UP001162131">
    <property type="component" value="Unassembled WGS sequence"/>
</dbReference>
<reference evidence="1" key="1">
    <citation type="submission" date="2021-09" db="EMBL/GenBank/DDBJ databases">
        <authorList>
            <consortium name="AG Swart"/>
            <person name="Singh M."/>
            <person name="Singh A."/>
            <person name="Seah K."/>
            <person name="Emmerich C."/>
        </authorList>
    </citation>
    <scope>NUCLEOTIDE SEQUENCE</scope>
    <source>
        <strain evidence="1">ATCC30299</strain>
    </source>
</reference>
<proteinExistence type="predicted"/>
<protein>
    <submittedName>
        <fullName evidence="1">Uncharacterized protein</fullName>
    </submittedName>
</protein>
<comment type="caution">
    <text evidence="1">The sequence shown here is derived from an EMBL/GenBank/DDBJ whole genome shotgun (WGS) entry which is preliminary data.</text>
</comment>